<dbReference type="Pfam" id="PF21176">
    <property type="entry name" value="RecR_HhH"/>
    <property type="match status" value="1"/>
</dbReference>
<dbReference type="InterPro" id="IPR015967">
    <property type="entry name" value="Rcmb_RecR_Znf"/>
</dbReference>
<evidence type="ECO:0000256" key="2">
    <source>
        <dbReference type="ARBA" id="ARBA00022763"/>
    </source>
</evidence>
<dbReference type="InterPro" id="IPR023627">
    <property type="entry name" value="Rcmb_RecR"/>
</dbReference>
<dbReference type="NCBIfam" id="TIGR00615">
    <property type="entry name" value="recR"/>
    <property type="match status" value="1"/>
</dbReference>
<protein>
    <recommendedName>
        <fullName evidence="7">Recombination protein RecR</fullName>
    </recommendedName>
</protein>
<dbReference type="SMART" id="SM00493">
    <property type="entry name" value="TOPRIM"/>
    <property type="match status" value="1"/>
</dbReference>
<dbReference type="InterPro" id="IPR000093">
    <property type="entry name" value="DNA_Rcmb_RecR"/>
</dbReference>
<keyword evidence="6 7" id="KW-0234">DNA repair</keyword>
<dbReference type="CDD" id="cd01025">
    <property type="entry name" value="TOPRIM_recR"/>
    <property type="match status" value="1"/>
</dbReference>
<evidence type="ECO:0000313" key="10">
    <source>
        <dbReference type="Proteomes" id="UP000598997"/>
    </source>
</evidence>
<evidence type="ECO:0000256" key="3">
    <source>
        <dbReference type="ARBA" id="ARBA00022771"/>
    </source>
</evidence>
<name>A0A916Y7Z4_9SPHN</name>
<keyword evidence="2 7" id="KW-0227">DNA damage</keyword>
<dbReference type="GO" id="GO:0003677">
    <property type="term" value="F:DNA binding"/>
    <property type="evidence" value="ECO:0007669"/>
    <property type="project" value="UniProtKB-UniRule"/>
</dbReference>
<evidence type="ECO:0000256" key="6">
    <source>
        <dbReference type="ARBA" id="ARBA00023204"/>
    </source>
</evidence>
<organism evidence="9 10">
    <name type="scientific">Croceicoccus pelagius</name>
    <dbReference type="NCBI Taxonomy" id="1703341"/>
    <lineage>
        <taxon>Bacteria</taxon>
        <taxon>Pseudomonadati</taxon>
        <taxon>Pseudomonadota</taxon>
        <taxon>Alphaproteobacteria</taxon>
        <taxon>Sphingomonadales</taxon>
        <taxon>Erythrobacteraceae</taxon>
        <taxon>Croceicoccus</taxon>
    </lineage>
</organism>
<dbReference type="PANTHER" id="PTHR30446:SF0">
    <property type="entry name" value="RECOMBINATION PROTEIN RECR"/>
    <property type="match status" value="1"/>
</dbReference>
<dbReference type="PANTHER" id="PTHR30446">
    <property type="entry name" value="RECOMBINATION PROTEIN RECR"/>
    <property type="match status" value="1"/>
</dbReference>
<evidence type="ECO:0000313" key="9">
    <source>
        <dbReference type="EMBL" id="GGD33671.1"/>
    </source>
</evidence>
<dbReference type="EMBL" id="BMIO01000001">
    <property type="protein sequence ID" value="GGD33671.1"/>
    <property type="molecule type" value="Genomic_DNA"/>
</dbReference>
<dbReference type="InterPro" id="IPR034137">
    <property type="entry name" value="TOPRIM_RecR"/>
</dbReference>
<sequence>MLNVLWPDFPPCAAVPIYRLMASQDPRGNEIERLASSLARLPGLGPRSARRAVLWLVKRRDTALVDLLASLTAVQESLVECHVCGNVDTSDPCHVCADPRRDQRSICVVEDVADLWALDRAKLYTGRYHVLGGRLSALDGVGPEDLAIGSLLARVEEGGIDEVVLAMNATLEGQTTAHYIAERLEERPVRVTQLAHGLPVGGELDYMDEGTLAQALRARRPVT</sequence>
<comment type="function">
    <text evidence="7">May play a role in DNA repair. It seems to be involved in an RecBC-independent recombinational process of DNA repair. It may act with RecF and RecO.</text>
</comment>
<dbReference type="Gene3D" id="1.10.8.420">
    <property type="entry name" value="RecR Domain 1"/>
    <property type="match status" value="1"/>
</dbReference>
<keyword evidence="4 7" id="KW-0862">Zinc</keyword>
<dbReference type="Pfam" id="PF21175">
    <property type="entry name" value="RecR_C"/>
    <property type="match status" value="1"/>
</dbReference>
<dbReference type="InterPro" id="IPR006171">
    <property type="entry name" value="TOPRIM_dom"/>
</dbReference>
<dbReference type="SUPFAM" id="SSF111304">
    <property type="entry name" value="Recombination protein RecR"/>
    <property type="match status" value="1"/>
</dbReference>
<reference evidence="9 10" key="1">
    <citation type="journal article" date="2014" name="Int. J. Syst. Evol. Microbiol.">
        <title>Complete genome sequence of Corynebacterium casei LMG S-19264T (=DSM 44701T), isolated from a smear-ripened cheese.</title>
        <authorList>
            <consortium name="US DOE Joint Genome Institute (JGI-PGF)"/>
            <person name="Walter F."/>
            <person name="Albersmeier A."/>
            <person name="Kalinowski J."/>
            <person name="Ruckert C."/>
        </authorList>
    </citation>
    <scope>NUCLEOTIDE SEQUENCE [LARGE SCALE GENOMIC DNA]</scope>
    <source>
        <strain evidence="9 10">CGMCC 1.15358</strain>
    </source>
</reference>
<evidence type="ECO:0000256" key="7">
    <source>
        <dbReference type="HAMAP-Rule" id="MF_00017"/>
    </source>
</evidence>
<keyword evidence="1 7" id="KW-0479">Metal-binding</keyword>
<dbReference type="PROSITE" id="PS50880">
    <property type="entry name" value="TOPRIM"/>
    <property type="match status" value="1"/>
</dbReference>
<feature type="zinc finger region" description="C4-type" evidence="7">
    <location>
        <begin position="81"/>
        <end position="96"/>
    </location>
</feature>
<dbReference type="AlphaFoldDB" id="A0A916Y7Z4"/>
<feature type="domain" description="Toprim" evidence="8">
    <location>
        <begin position="104"/>
        <end position="199"/>
    </location>
</feature>
<dbReference type="GO" id="GO:0006310">
    <property type="term" value="P:DNA recombination"/>
    <property type="evidence" value="ECO:0007669"/>
    <property type="project" value="UniProtKB-UniRule"/>
</dbReference>
<evidence type="ECO:0000256" key="5">
    <source>
        <dbReference type="ARBA" id="ARBA00023172"/>
    </source>
</evidence>
<comment type="similarity">
    <text evidence="7">Belongs to the RecR family.</text>
</comment>
<keyword evidence="3 7" id="KW-0863">Zinc-finger</keyword>
<dbReference type="PROSITE" id="PS01300">
    <property type="entry name" value="RECR"/>
    <property type="match status" value="1"/>
</dbReference>
<evidence type="ECO:0000259" key="8">
    <source>
        <dbReference type="PROSITE" id="PS50880"/>
    </source>
</evidence>
<dbReference type="Pfam" id="PF13662">
    <property type="entry name" value="Toprim_4"/>
    <property type="match status" value="1"/>
</dbReference>
<dbReference type="Gene3D" id="6.10.250.240">
    <property type="match status" value="1"/>
</dbReference>
<dbReference type="Proteomes" id="UP000598997">
    <property type="component" value="Unassembled WGS sequence"/>
</dbReference>
<gene>
    <name evidence="7 9" type="primary">recR</name>
    <name evidence="9" type="ORF">GCM10010989_04760</name>
</gene>
<proteinExistence type="inferred from homology"/>
<comment type="caution">
    <text evidence="9">The sequence shown here is derived from an EMBL/GenBank/DDBJ whole genome shotgun (WGS) entry which is preliminary data.</text>
</comment>
<evidence type="ECO:0000256" key="4">
    <source>
        <dbReference type="ARBA" id="ARBA00022833"/>
    </source>
</evidence>
<dbReference type="GO" id="GO:0006281">
    <property type="term" value="P:DNA repair"/>
    <property type="evidence" value="ECO:0007669"/>
    <property type="project" value="UniProtKB-UniRule"/>
</dbReference>
<dbReference type="Gene3D" id="3.40.1360.10">
    <property type="match status" value="1"/>
</dbReference>
<keyword evidence="5 7" id="KW-0233">DNA recombination</keyword>
<dbReference type="GO" id="GO:0008270">
    <property type="term" value="F:zinc ion binding"/>
    <property type="evidence" value="ECO:0007669"/>
    <property type="project" value="UniProtKB-KW"/>
</dbReference>
<dbReference type="HAMAP" id="MF_00017">
    <property type="entry name" value="RecR"/>
    <property type="match status" value="1"/>
</dbReference>
<evidence type="ECO:0000256" key="1">
    <source>
        <dbReference type="ARBA" id="ARBA00022723"/>
    </source>
</evidence>
<keyword evidence="10" id="KW-1185">Reference proteome</keyword>
<dbReference type="Pfam" id="PF02132">
    <property type="entry name" value="RecR_ZnF"/>
    <property type="match status" value="1"/>
</dbReference>
<accession>A0A916Y7Z4</accession>